<evidence type="ECO:0000256" key="7">
    <source>
        <dbReference type="ARBA" id="ARBA00023242"/>
    </source>
</evidence>
<dbReference type="InterPro" id="IPR033690">
    <property type="entry name" value="Adenylat_kinase_CS"/>
</dbReference>
<dbReference type="HAMAP" id="MF_00235">
    <property type="entry name" value="Adenylate_kinase_Adk"/>
    <property type="match status" value="2"/>
</dbReference>
<accession>A0A0K6SAS5</accession>
<keyword evidence="6 9" id="KW-0665">Pyrimidine biosynthesis</keyword>
<comment type="cofactor">
    <cofactor evidence="9">
        <name>Mg(2+)</name>
        <dbReference type="ChEBI" id="CHEBI:18420"/>
    </cofactor>
    <text evidence="9">Binds 1 Mg(2+) ion per monomer.</text>
</comment>
<proteinExistence type="inferred from homology"/>
<dbReference type="GO" id="GO:0005634">
    <property type="term" value="C:nucleus"/>
    <property type="evidence" value="ECO:0007669"/>
    <property type="project" value="UniProtKB-SubCell"/>
</dbReference>
<dbReference type="PANTHER" id="PTHR23359">
    <property type="entry name" value="NUCLEOTIDE KINASE"/>
    <property type="match status" value="1"/>
</dbReference>
<comment type="function">
    <text evidence="9">Catalyzes the phosphorylation of pyrimidine nucleoside monophosphates at the expense of ATP. Plays an important role in de novo pyrimidine nucleotide biosynthesis. Has preference for UMP and CMP as phosphate acceptors.</text>
</comment>
<dbReference type="Pfam" id="PF00406">
    <property type="entry name" value="ADK"/>
    <property type="match status" value="2"/>
</dbReference>
<evidence type="ECO:0000256" key="6">
    <source>
        <dbReference type="ARBA" id="ARBA00022975"/>
    </source>
</evidence>
<feature type="region of interest" description="LID" evidence="9">
    <location>
        <begin position="135"/>
        <end position="145"/>
    </location>
</feature>
<dbReference type="GO" id="GO:0036431">
    <property type="term" value="F:dCMP kinase activity"/>
    <property type="evidence" value="ECO:0007669"/>
    <property type="project" value="RHEA"/>
</dbReference>
<evidence type="ECO:0000256" key="2">
    <source>
        <dbReference type="ARBA" id="ARBA00022679"/>
    </source>
</evidence>
<gene>
    <name evidence="11" type="ORF">Cvel_1979.t2.CR1</name>
</gene>
<evidence type="ECO:0000256" key="1">
    <source>
        <dbReference type="ARBA" id="ARBA00022490"/>
    </source>
</evidence>
<evidence type="ECO:0000256" key="9">
    <source>
        <dbReference type="HAMAP-Rule" id="MF_03172"/>
    </source>
</evidence>
<dbReference type="InterPro" id="IPR000850">
    <property type="entry name" value="Adenylat/UMP-CMP_kin"/>
</dbReference>
<evidence type="ECO:0000256" key="8">
    <source>
        <dbReference type="ARBA" id="ARBA00048116"/>
    </source>
</evidence>
<feature type="binding site" evidence="9">
    <location>
        <position position="44"/>
    </location>
    <ligand>
        <name>a ribonucleoside 5'-phosphate</name>
        <dbReference type="ChEBI" id="CHEBI:58043"/>
    </ligand>
</feature>
<feature type="region of interest" description="Disordered" evidence="10">
    <location>
        <begin position="544"/>
        <end position="564"/>
    </location>
</feature>
<reference evidence="11" key="1">
    <citation type="submission" date="2014-11" db="EMBL/GenBank/DDBJ databases">
        <title>Molecular phylogeny of cliff fern family Woodsiaceae with morphological implications.</title>
        <authorList>
            <person name="Shao Y.-Z."/>
            <person name="Wei R."/>
            <person name="Zhang X.-C."/>
        </authorList>
    </citation>
    <scope>NUCLEOTIDE SEQUENCE</scope>
</reference>
<dbReference type="HAMAP" id="MF_03172">
    <property type="entry name" value="Adenylate_kinase_UMP_CMP_kin"/>
    <property type="match status" value="1"/>
</dbReference>
<feature type="binding site" evidence="9">
    <location>
        <position position="136"/>
    </location>
    <ligand>
        <name>ATP</name>
        <dbReference type="ChEBI" id="CHEBI:30616"/>
    </ligand>
</feature>
<dbReference type="EMBL" id="CDMZ01005633">
    <property type="protein sequence ID" value="CUC10759.1"/>
    <property type="molecule type" value="Genomic_DNA"/>
</dbReference>
<feature type="region of interest" description="NMPbind" evidence="9">
    <location>
        <begin position="38"/>
        <end position="68"/>
    </location>
</feature>
<dbReference type="PROSITE" id="PS00113">
    <property type="entry name" value="ADENYLATE_KINASE"/>
    <property type="match status" value="2"/>
</dbReference>
<dbReference type="AlphaFoldDB" id="A0A0K6SAS5"/>
<keyword evidence="5 9" id="KW-0067">ATP-binding</keyword>
<feature type="binding site" evidence="9">
    <location>
        <begin position="66"/>
        <end position="68"/>
    </location>
    <ligand>
        <name>a ribonucleoside 5'-phosphate</name>
        <dbReference type="ChEBI" id="CHEBI:58043"/>
    </ligand>
</feature>
<keyword evidence="7 9" id="KW-0539">Nucleus</keyword>
<comment type="domain">
    <text evidence="9">Consists of three domains, a large central CORE domain and two small peripheral domains, NMPbind and LID, which undergo movements during catalysis. The LID domain closes over the site of phosphoryl transfer upon ATP binding. Assembling and dissambling the active center during each catalytic cycle provides an effective means to prevent ATP hydrolysis.</text>
</comment>
<feature type="binding site" evidence="9">
    <location>
        <position position="153"/>
    </location>
    <ligand>
        <name>a ribonucleoside 5'-phosphate</name>
        <dbReference type="ChEBI" id="CHEBI:58043"/>
    </ligand>
</feature>
<evidence type="ECO:0000256" key="4">
    <source>
        <dbReference type="ARBA" id="ARBA00022777"/>
    </source>
</evidence>
<evidence type="ECO:0000256" key="10">
    <source>
        <dbReference type="SAM" id="MobiDB-lite"/>
    </source>
</evidence>
<comment type="subcellular location">
    <subcellularLocation>
        <location evidence="9">Cytoplasm</location>
    </subcellularLocation>
    <subcellularLocation>
        <location evidence="9">Nucleus</location>
    </subcellularLocation>
</comment>
<evidence type="ECO:0000256" key="5">
    <source>
        <dbReference type="ARBA" id="ARBA00022840"/>
    </source>
</evidence>
<dbReference type="InterPro" id="IPR027417">
    <property type="entry name" value="P-loop_NTPase"/>
</dbReference>
<dbReference type="VEuPathDB" id="CryptoDB:Cvel_1979"/>
<dbReference type="GO" id="GO:0005737">
    <property type="term" value="C:cytoplasm"/>
    <property type="evidence" value="ECO:0007669"/>
    <property type="project" value="UniProtKB-SubCell"/>
</dbReference>
<dbReference type="PhylomeDB" id="A0A0K6SAS5"/>
<evidence type="ECO:0000256" key="3">
    <source>
        <dbReference type="ARBA" id="ARBA00022741"/>
    </source>
</evidence>
<organism evidence="11">
    <name type="scientific">Chromera velia CCMP2878</name>
    <dbReference type="NCBI Taxonomy" id="1169474"/>
    <lineage>
        <taxon>Eukaryota</taxon>
        <taxon>Sar</taxon>
        <taxon>Alveolata</taxon>
        <taxon>Colpodellida</taxon>
        <taxon>Chromeraceae</taxon>
        <taxon>Chromera</taxon>
    </lineage>
</organism>
<keyword evidence="2 9" id="KW-0808">Transferase</keyword>
<evidence type="ECO:0000313" key="11">
    <source>
        <dbReference type="EMBL" id="CUC10759.1"/>
    </source>
</evidence>
<comment type="catalytic activity">
    <reaction evidence="9">
        <text>CMP + ATP = CDP + ADP</text>
        <dbReference type="Rhea" id="RHEA:11600"/>
        <dbReference type="ChEBI" id="CHEBI:30616"/>
        <dbReference type="ChEBI" id="CHEBI:58069"/>
        <dbReference type="ChEBI" id="CHEBI:60377"/>
        <dbReference type="ChEBI" id="CHEBI:456216"/>
        <dbReference type="EC" id="2.7.4.14"/>
    </reaction>
</comment>
<dbReference type="SUPFAM" id="SSF52540">
    <property type="entry name" value="P-loop containing nucleoside triphosphate hydrolases"/>
    <property type="match status" value="2"/>
</dbReference>
<feature type="binding site" evidence="9">
    <location>
        <begin position="18"/>
        <end position="23"/>
    </location>
    <ligand>
        <name>ATP</name>
        <dbReference type="ChEBI" id="CHEBI:30616"/>
    </ligand>
</feature>
<keyword evidence="1 9" id="KW-0963">Cytoplasm</keyword>
<comment type="catalytic activity">
    <reaction evidence="9">
        <text>dCMP + ATP = dCDP + ADP</text>
        <dbReference type="Rhea" id="RHEA:25094"/>
        <dbReference type="ChEBI" id="CHEBI:30616"/>
        <dbReference type="ChEBI" id="CHEBI:57566"/>
        <dbReference type="ChEBI" id="CHEBI:58593"/>
        <dbReference type="ChEBI" id="CHEBI:456216"/>
        <dbReference type="EC" id="2.7.4.14"/>
    </reaction>
</comment>
<protein>
    <recommendedName>
        <fullName evidence="9">UMP-CMP kinase</fullName>
        <ecNumber evidence="9">2.7.4.14</ecNumber>
    </recommendedName>
    <alternativeName>
        <fullName evidence="9">Deoxycytidylate kinase</fullName>
        <shortName evidence="9">CK</shortName>
        <shortName evidence="9">dCMP kinase</shortName>
    </alternativeName>
    <alternativeName>
        <fullName evidence="9">Uridine monophosphate/cytidine monophosphate kinase</fullName>
        <shortName evidence="9">UMP/CMP kinase</shortName>
        <shortName evidence="9">UMP/CMPK</shortName>
    </alternativeName>
</protein>
<comment type="catalytic activity">
    <reaction evidence="8 9">
        <text>UMP + ATP = UDP + ADP</text>
        <dbReference type="Rhea" id="RHEA:24400"/>
        <dbReference type="ChEBI" id="CHEBI:30616"/>
        <dbReference type="ChEBI" id="CHEBI:57865"/>
        <dbReference type="ChEBI" id="CHEBI:58223"/>
        <dbReference type="ChEBI" id="CHEBI:456216"/>
        <dbReference type="EC" id="2.7.4.14"/>
    </reaction>
</comment>
<dbReference type="PRINTS" id="PR00094">
    <property type="entry name" value="ADENYLTKNASE"/>
</dbReference>
<name>A0A0K6SAS5_9ALVE</name>
<comment type="similarity">
    <text evidence="9">Belongs to the adenylate kinase family. UMP-CMP kinase subfamily.</text>
</comment>
<dbReference type="GO" id="GO:0005524">
    <property type="term" value="F:ATP binding"/>
    <property type="evidence" value="ECO:0007669"/>
    <property type="project" value="UniProtKB-KW"/>
</dbReference>
<dbReference type="GO" id="GO:0033862">
    <property type="term" value="F:UMP kinase activity"/>
    <property type="evidence" value="ECO:0007669"/>
    <property type="project" value="RHEA"/>
</dbReference>
<dbReference type="InterPro" id="IPR006266">
    <property type="entry name" value="UMP_CMP_kinase"/>
</dbReference>
<dbReference type="CDD" id="cd01428">
    <property type="entry name" value="ADK"/>
    <property type="match status" value="2"/>
</dbReference>
<dbReference type="FunFam" id="3.40.50.300:FF:000315">
    <property type="entry name" value="Adenylate kinase 1"/>
    <property type="match status" value="1"/>
</dbReference>
<dbReference type="NCBIfam" id="TIGR01359">
    <property type="entry name" value="UMP_CMP_kin_fam"/>
    <property type="match status" value="1"/>
</dbReference>
<dbReference type="GO" id="GO:0006207">
    <property type="term" value="P:'de novo' pyrimidine nucleobase biosynthetic process"/>
    <property type="evidence" value="ECO:0007669"/>
    <property type="project" value="InterPro"/>
</dbReference>
<dbReference type="GO" id="GO:0036430">
    <property type="term" value="F:CMP kinase activity"/>
    <property type="evidence" value="ECO:0007669"/>
    <property type="project" value="RHEA"/>
</dbReference>
<keyword evidence="3 9" id="KW-0547">Nucleotide-binding</keyword>
<comment type="subunit">
    <text evidence="9">Monomer.</text>
</comment>
<sequence>MLASKMKPTVIFVLGGPGSGKGTQCAKIVEHFGYKHISAGDCLREERARPDSEYGALIESYIKEGKIVPVEVTLALLKKKMQALGWQDSTFLLDGFPRSNDNLQGWEREMSKLVHEPKCLFFNCPEEVLEARLMKRGETSGRSDDNLESIKKRFQTYVNETLPVVETFASKGLLLAVNANRDKDSVWDDVRKVLYANMSNQSFAFAQPTTLSFDNLRKAKSAQMQTAAATLGLTKNVEKEDVTQRFVSTYKHLVPKPFTGPLKVVLFGPPASGKGTAASFIAPRYNLYHLSTGDLLRAKVKSGGPDGQELAALMAAGKLVPDQKVIDLVKEEVGKPEVRQTGWLLDGFPRTASQAESLFLEGGAAGREAPDLVIILKCPFEALKQRVIYRRVDPETNEVYSVAPGRDHDIPPHVRPRLIQRADDTEEALLRRVKTFESSVHGMRQVLSRMPKTKVVEVSALDANQVRQAAAKALDEIVDSKTFHSSLLPPKGTAEHLRTASLRGLASSLIAAPGTAHQFSQLSPTGGYSEVNFATNAATLGFGGGPTAVPQRQPPGPKTTPPAFQKVNGDSMRLVSVPGSTMSPADALGSALVG</sequence>
<feature type="binding site" evidence="9">
    <location>
        <position position="181"/>
    </location>
    <ligand>
        <name>ATP</name>
        <dbReference type="ChEBI" id="CHEBI:30616"/>
    </ligand>
</feature>
<dbReference type="EC" id="2.7.4.14" evidence="9"/>
<feature type="binding site" evidence="9">
    <location>
        <begin position="95"/>
        <end position="98"/>
    </location>
    <ligand>
        <name>a ribonucleoside 5'-phosphate</name>
        <dbReference type="ChEBI" id="CHEBI:58043"/>
    </ligand>
</feature>
<dbReference type="Gene3D" id="3.40.50.300">
    <property type="entry name" value="P-loop containing nucleotide triphosphate hydrolases"/>
    <property type="match status" value="2"/>
</dbReference>
<feature type="binding site" evidence="9">
    <location>
        <position position="142"/>
    </location>
    <ligand>
        <name>a ribonucleoside 5'-phosphate</name>
        <dbReference type="ChEBI" id="CHEBI:58043"/>
    </ligand>
</feature>
<dbReference type="GO" id="GO:0006221">
    <property type="term" value="P:pyrimidine nucleotide biosynthetic process"/>
    <property type="evidence" value="ECO:0007669"/>
    <property type="project" value="UniProtKB-UniRule"/>
</dbReference>
<feature type="binding site" evidence="9">
    <location>
        <position position="102"/>
    </location>
    <ligand>
        <name>CMP</name>
        <dbReference type="ChEBI" id="CHEBI:60377"/>
    </ligand>
</feature>
<keyword evidence="4 9" id="KW-0418">Kinase</keyword>